<keyword evidence="2" id="KW-0732">Signal</keyword>
<dbReference type="AlphaFoldDB" id="A0A1G1Z4L1"/>
<reference evidence="3 4" key="1">
    <citation type="journal article" date="2016" name="Nat. Commun.">
        <title>Thousands of microbial genomes shed light on interconnected biogeochemical processes in an aquifer system.</title>
        <authorList>
            <person name="Anantharaman K."/>
            <person name="Brown C.T."/>
            <person name="Hug L.A."/>
            <person name="Sharon I."/>
            <person name="Castelle C.J."/>
            <person name="Probst A.J."/>
            <person name="Thomas B.C."/>
            <person name="Singh A."/>
            <person name="Wilkins M.J."/>
            <person name="Karaoz U."/>
            <person name="Brodie E.L."/>
            <person name="Williams K.H."/>
            <person name="Hubbard S.S."/>
            <person name="Banfield J.F."/>
        </authorList>
    </citation>
    <scope>NUCLEOTIDE SEQUENCE [LARGE SCALE GENOMIC DNA]</scope>
</reference>
<evidence type="ECO:0000313" key="4">
    <source>
        <dbReference type="Proteomes" id="UP000178744"/>
    </source>
</evidence>
<organism evidence="3 4">
    <name type="scientific">Candidatus Colwellbacteria bacterium RIFCSPLOWO2_01_FULL_48_10</name>
    <dbReference type="NCBI Taxonomy" id="1797690"/>
    <lineage>
        <taxon>Bacteria</taxon>
        <taxon>Candidatus Colwelliibacteriota</taxon>
    </lineage>
</organism>
<name>A0A1G1Z4L1_9BACT</name>
<protein>
    <recommendedName>
        <fullName evidence="5">CopC domain-containing protein</fullName>
    </recommendedName>
</protein>
<accession>A0A1G1Z4L1</accession>
<comment type="caution">
    <text evidence="3">The sequence shown here is derived from an EMBL/GenBank/DDBJ whole genome shotgun (WGS) entry which is preliminary data.</text>
</comment>
<feature type="chain" id="PRO_5009581707" description="CopC domain-containing protein" evidence="2">
    <location>
        <begin position="22"/>
        <end position="174"/>
    </location>
</feature>
<dbReference type="Proteomes" id="UP000178744">
    <property type="component" value="Unassembled WGS sequence"/>
</dbReference>
<keyword evidence="1" id="KW-1133">Transmembrane helix</keyword>
<feature type="transmembrane region" description="Helical" evidence="1">
    <location>
        <begin position="149"/>
        <end position="167"/>
    </location>
</feature>
<keyword evidence="1" id="KW-0812">Transmembrane</keyword>
<evidence type="ECO:0000256" key="2">
    <source>
        <dbReference type="SAM" id="SignalP"/>
    </source>
</evidence>
<evidence type="ECO:0008006" key="5">
    <source>
        <dbReference type="Google" id="ProtNLM"/>
    </source>
</evidence>
<dbReference type="STRING" id="1797690.A3B23_01335"/>
<feature type="signal peptide" evidence="2">
    <location>
        <begin position="1"/>
        <end position="21"/>
    </location>
</feature>
<evidence type="ECO:0000256" key="1">
    <source>
        <dbReference type="SAM" id="Phobius"/>
    </source>
</evidence>
<gene>
    <name evidence="3" type="ORF">A3B23_01335</name>
</gene>
<keyword evidence="1" id="KW-0472">Membrane</keyword>
<dbReference type="EMBL" id="MHIY01000023">
    <property type="protein sequence ID" value="OGY59578.1"/>
    <property type="molecule type" value="Genomic_DNA"/>
</dbReference>
<evidence type="ECO:0000313" key="3">
    <source>
        <dbReference type="EMBL" id="OGY59578.1"/>
    </source>
</evidence>
<sequence length="174" mass="18894">MLIKIFAVLCFLLINGGIAYADHQGPERIVEGKYGIVLSIIPGDTVNSLSLRFFINDARTGKRVSDITAAVSIDDQDGVLVLTGQSVEVKDGAAELKYIFPMSGLFDVSLEFKKNGEDRTYRPEAWSVWVPGKDGVSIGSSYPIGFSELASMGLGVFAIALIIWSFITNRKKVA</sequence>
<proteinExistence type="predicted"/>